<reference evidence="2" key="1">
    <citation type="submission" date="2021-06" db="EMBL/GenBank/DDBJ databases">
        <authorList>
            <person name="Kallberg Y."/>
            <person name="Tangrot J."/>
            <person name="Rosling A."/>
        </authorList>
    </citation>
    <scope>NUCLEOTIDE SEQUENCE</scope>
    <source>
        <strain evidence="2">87-6 pot B 2015</strain>
    </source>
</reference>
<evidence type="ECO:0000313" key="3">
    <source>
        <dbReference type="Proteomes" id="UP000789375"/>
    </source>
</evidence>
<organism evidence="2 3">
    <name type="scientific">Funneliformis mosseae</name>
    <name type="common">Endomycorrhizal fungus</name>
    <name type="synonym">Glomus mosseae</name>
    <dbReference type="NCBI Taxonomy" id="27381"/>
    <lineage>
        <taxon>Eukaryota</taxon>
        <taxon>Fungi</taxon>
        <taxon>Fungi incertae sedis</taxon>
        <taxon>Mucoromycota</taxon>
        <taxon>Glomeromycotina</taxon>
        <taxon>Glomeromycetes</taxon>
        <taxon>Glomerales</taxon>
        <taxon>Glomeraceae</taxon>
        <taxon>Funneliformis</taxon>
    </lineage>
</organism>
<protein>
    <submittedName>
        <fullName evidence="2">16883_t:CDS:1</fullName>
    </submittedName>
</protein>
<dbReference type="EMBL" id="CAJVPP010003475">
    <property type="protein sequence ID" value="CAG8630128.1"/>
    <property type="molecule type" value="Genomic_DNA"/>
</dbReference>
<comment type="caution">
    <text evidence="2">The sequence shown here is derived from an EMBL/GenBank/DDBJ whole genome shotgun (WGS) entry which is preliminary data.</text>
</comment>
<feature type="region of interest" description="Disordered" evidence="1">
    <location>
        <begin position="1"/>
        <end position="32"/>
    </location>
</feature>
<dbReference type="Proteomes" id="UP000789375">
    <property type="component" value="Unassembled WGS sequence"/>
</dbReference>
<dbReference type="AlphaFoldDB" id="A0A9N9DBD7"/>
<evidence type="ECO:0000256" key="1">
    <source>
        <dbReference type="SAM" id="MobiDB-lite"/>
    </source>
</evidence>
<accession>A0A9N9DBD7</accession>
<name>A0A9N9DBD7_FUNMO</name>
<keyword evidence="3" id="KW-1185">Reference proteome</keyword>
<sequence length="121" mass="13770">MKTSKPTSFPSVSTTDSTENTHTDSINNDSVVSSTNINFNKKVASEESRKDLTHYVNIINQFLRTSSVLIEGENGDTRLQFAIQHLYEGLEFYPDAYELKDENICCDNFYEENNSFIIKVA</sequence>
<gene>
    <name evidence="2" type="ORF">FMOSSE_LOCUS10441</name>
</gene>
<proteinExistence type="predicted"/>
<evidence type="ECO:0000313" key="2">
    <source>
        <dbReference type="EMBL" id="CAG8630128.1"/>
    </source>
</evidence>